<dbReference type="GeneID" id="98393701"/>
<dbReference type="EMBL" id="CP025536">
    <property type="protein sequence ID" value="AUW96923.1"/>
    <property type="molecule type" value="Genomic_DNA"/>
</dbReference>
<dbReference type="NCBIfam" id="NF040897">
    <property type="entry name" value="SPJ_0845_Nterm"/>
    <property type="match status" value="1"/>
</dbReference>
<dbReference type="EMBL" id="CP022601">
    <property type="protein sequence ID" value="AXJ13537.1"/>
    <property type="molecule type" value="Genomic_DNA"/>
</dbReference>
<organism evidence="2 4">
    <name type="scientific">Streptococcus pluranimalium</name>
    <dbReference type="NCBI Taxonomy" id="82348"/>
    <lineage>
        <taxon>Bacteria</taxon>
        <taxon>Bacillati</taxon>
        <taxon>Bacillota</taxon>
        <taxon>Bacilli</taxon>
        <taxon>Lactobacillales</taxon>
        <taxon>Streptococcaceae</taxon>
        <taxon>Streptococcus</taxon>
    </lineage>
</organism>
<dbReference type="KEGG" id="splr:C0J00_07230"/>
<reference evidence="3 5" key="1">
    <citation type="submission" date="2017-07" db="EMBL/GenBank/DDBJ databases">
        <title>Streptococcus pluranimalium as cause of bovine abortion.</title>
        <authorList>
            <person name="Rodriguez Campos S."/>
            <person name="Gobeli Brawand S."/>
            <person name="Brodard I."/>
            <person name="Rychener L."/>
            <person name="Perreten V."/>
        </authorList>
    </citation>
    <scope>NUCLEOTIDE SEQUENCE [LARGE SCALE GENOMIC DNA]</scope>
    <source>
        <strain evidence="3 5">14A0014</strain>
    </source>
</reference>
<accession>A0A2L0D512</accession>
<keyword evidence="4" id="KW-1185">Reference proteome</keyword>
<gene>
    <name evidence="2" type="ORF">C0J00_07230</name>
    <name evidence="3" type="ORF">Sp14A_16270</name>
</gene>
<feature type="compositionally biased region" description="Basic and acidic residues" evidence="1">
    <location>
        <begin position="27"/>
        <end position="43"/>
    </location>
</feature>
<reference evidence="2 4" key="2">
    <citation type="submission" date="2017-12" db="EMBL/GenBank/DDBJ databases">
        <authorList>
            <person name="Hurst M.R.H."/>
        </authorList>
    </citation>
    <scope>NUCLEOTIDE SEQUENCE [LARGE SCALE GENOMIC DNA]</scope>
    <source>
        <strain evidence="2 4">TH11417</strain>
    </source>
</reference>
<name>A0A2L0D512_9STRE</name>
<dbReference type="GO" id="GO:0005524">
    <property type="term" value="F:ATP binding"/>
    <property type="evidence" value="ECO:0007669"/>
    <property type="project" value="UniProtKB-KW"/>
</dbReference>
<evidence type="ECO:0000313" key="3">
    <source>
        <dbReference type="EMBL" id="AXJ13537.1"/>
    </source>
</evidence>
<dbReference type="RefSeq" id="WP_104968245.1">
    <property type="nucleotide sequence ID" value="NZ_CBCRZV010000048.1"/>
</dbReference>
<dbReference type="Proteomes" id="UP000255411">
    <property type="component" value="Chromosome"/>
</dbReference>
<evidence type="ECO:0000313" key="4">
    <source>
        <dbReference type="Proteomes" id="UP000238956"/>
    </source>
</evidence>
<evidence type="ECO:0000256" key="1">
    <source>
        <dbReference type="SAM" id="MobiDB-lite"/>
    </source>
</evidence>
<dbReference type="InterPro" id="IPR047909">
    <property type="entry name" value="SPJ_0845-like_N"/>
</dbReference>
<evidence type="ECO:0000313" key="2">
    <source>
        <dbReference type="EMBL" id="AUW96923.1"/>
    </source>
</evidence>
<proteinExistence type="predicted"/>
<protein>
    <submittedName>
        <fullName evidence="2">ABC transporter ATP-binding protein</fullName>
    </submittedName>
</protein>
<sequence>MAISYKKEDQLESMFASFAKLPDNTDSDPKKEKKDDDQKESKN</sequence>
<dbReference type="AlphaFoldDB" id="A0A2L0D512"/>
<feature type="region of interest" description="Disordered" evidence="1">
    <location>
        <begin position="17"/>
        <end position="43"/>
    </location>
</feature>
<reference evidence="2 4" key="3">
    <citation type="submission" date="2018-02" db="EMBL/GenBank/DDBJ databases">
        <title>Whole genome sequencing analysis of Streptococcus pluranimalium isolated from cattle infected mastitis in China.</title>
        <authorList>
            <person name="Zhang J.-R."/>
            <person name="Hu G.-Z."/>
        </authorList>
    </citation>
    <scope>NUCLEOTIDE SEQUENCE [LARGE SCALE GENOMIC DNA]</scope>
    <source>
        <strain evidence="2 4">TH11417</strain>
    </source>
</reference>
<keyword evidence="2" id="KW-0067">ATP-binding</keyword>
<keyword evidence="2" id="KW-0547">Nucleotide-binding</keyword>
<dbReference type="Proteomes" id="UP000238956">
    <property type="component" value="Chromosome"/>
</dbReference>
<evidence type="ECO:0000313" key="5">
    <source>
        <dbReference type="Proteomes" id="UP000255411"/>
    </source>
</evidence>